<evidence type="ECO:0000256" key="11">
    <source>
        <dbReference type="ARBA" id="ARBA00047375"/>
    </source>
</evidence>
<evidence type="ECO:0000256" key="2">
    <source>
        <dbReference type="ARBA" id="ARBA00007263"/>
    </source>
</evidence>
<organism evidence="13 14">
    <name type="scientific">Sphaerobolus stellatus (strain SS14)</name>
    <dbReference type="NCBI Taxonomy" id="990650"/>
    <lineage>
        <taxon>Eukaryota</taxon>
        <taxon>Fungi</taxon>
        <taxon>Dikarya</taxon>
        <taxon>Basidiomycota</taxon>
        <taxon>Agaricomycotina</taxon>
        <taxon>Agaricomycetes</taxon>
        <taxon>Phallomycetidae</taxon>
        <taxon>Geastrales</taxon>
        <taxon>Sphaerobolaceae</taxon>
        <taxon>Sphaerobolus</taxon>
    </lineage>
</organism>
<reference evidence="13 14" key="1">
    <citation type="submission" date="2014-06" db="EMBL/GenBank/DDBJ databases">
        <title>Evolutionary Origins and Diversification of the Mycorrhizal Mutualists.</title>
        <authorList>
            <consortium name="DOE Joint Genome Institute"/>
            <consortium name="Mycorrhizal Genomics Consortium"/>
            <person name="Kohler A."/>
            <person name="Kuo A."/>
            <person name="Nagy L.G."/>
            <person name="Floudas D."/>
            <person name="Copeland A."/>
            <person name="Barry K.W."/>
            <person name="Cichocki N."/>
            <person name="Veneault-Fourrey C."/>
            <person name="LaButti K."/>
            <person name="Lindquist E.A."/>
            <person name="Lipzen A."/>
            <person name="Lundell T."/>
            <person name="Morin E."/>
            <person name="Murat C."/>
            <person name="Riley R."/>
            <person name="Ohm R."/>
            <person name="Sun H."/>
            <person name="Tunlid A."/>
            <person name="Henrissat B."/>
            <person name="Grigoriev I.V."/>
            <person name="Hibbett D.S."/>
            <person name="Martin F."/>
        </authorList>
    </citation>
    <scope>NUCLEOTIDE SEQUENCE [LARGE SCALE GENOMIC DNA]</scope>
    <source>
        <strain evidence="13 14">SS14</strain>
    </source>
</reference>
<evidence type="ECO:0000256" key="3">
    <source>
        <dbReference type="ARBA" id="ARBA00022516"/>
    </source>
</evidence>
<evidence type="ECO:0000256" key="12">
    <source>
        <dbReference type="RuleBase" id="RU361115"/>
    </source>
</evidence>
<dbReference type="EC" id="2.3.1.-" evidence="12"/>
<dbReference type="OrthoDB" id="434092at2759"/>
<keyword evidence="3 12" id="KW-0444">Lipid biosynthesis</keyword>
<keyword evidence="6 12" id="KW-0276">Fatty acid metabolism</keyword>
<accession>A0A0C9U2B3</accession>
<feature type="transmembrane region" description="Helical" evidence="12">
    <location>
        <begin position="32"/>
        <end position="50"/>
    </location>
</feature>
<dbReference type="GO" id="GO:0030148">
    <property type="term" value="P:sphingolipid biosynthetic process"/>
    <property type="evidence" value="ECO:0007669"/>
    <property type="project" value="TreeGrafter"/>
</dbReference>
<dbReference type="HOGENOM" id="CLU_048483_6_1_1"/>
<gene>
    <name evidence="13" type="ORF">M422DRAFT_178858</name>
</gene>
<dbReference type="GO" id="GO:0005789">
    <property type="term" value="C:endoplasmic reticulum membrane"/>
    <property type="evidence" value="ECO:0007669"/>
    <property type="project" value="TreeGrafter"/>
</dbReference>
<dbReference type="EMBL" id="KN837174">
    <property type="protein sequence ID" value="KIJ36903.1"/>
    <property type="molecule type" value="Genomic_DNA"/>
</dbReference>
<dbReference type="InterPro" id="IPR030457">
    <property type="entry name" value="ELO_CS"/>
</dbReference>
<evidence type="ECO:0000256" key="7">
    <source>
        <dbReference type="ARBA" id="ARBA00022989"/>
    </source>
</evidence>
<proteinExistence type="inferred from homology"/>
<keyword evidence="4 12" id="KW-0808">Transferase</keyword>
<dbReference type="PANTHER" id="PTHR11157">
    <property type="entry name" value="FATTY ACID ACYL TRANSFERASE-RELATED"/>
    <property type="match status" value="1"/>
</dbReference>
<evidence type="ECO:0000256" key="1">
    <source>
        <dbReference type="ARBA" id="ARBA00004141"/>
    </source>
</evidence>
<protein>
    <recommendedName>
        <fullName evidence="12">Elongation of fatty acids protein</fullName>
        <ecNumber evidence="12">2.3.1.-</ecNumber>
    </recommendedName>
</protein>
<keyword evidence="8 12" id="KW-0443">Lipid metabolism</keyword>
<dbReference type="InterPro" id="IPR002076">
    <property type="entry name" value="ELO_fam"/>
</dbReference>
<evidence type="ECO:0000256" key="4">
    <source>
        <dbReference type="ARBA" id="ARBA00022679"/>
    </source>
</evidence>
<comment type="catalytic activity">
    <reaction evidence="12">
        <text>an acyl-CoA + malonyl-CoA + H(+) = a 3-oxoacyl-CoA + CO2 + CoA</text>
        <dbReference type="Rhea" id="RHEA:50252"/>
        <dbReference type="ChEBI" id="CHEBI:15378"/>
        <dbReference type="ChEBI" id="CHEBI:16526"/>
        <dbReference type="ChEBI" id="CHEBI:57287"/>
        <dbReference type="ChEBI" id="CHEBI:57384"/>
        <dbReference type="ChEBI" id="CHEBI:58342"/>
        <dbReference type="ChEBI" id="CHEBI:90726"/>
    </reaction>
    <physiologicalReaction direction="left-to-right" evidence="12">
        <dbReference type="Rhea" id="RHEA:50253"/>
    </physiologicalReaction>
</comment>
<evidence type="ECO:0000256" key="9">
    <source>
        <dbReference type="ARBA" id="ARBA00023136"/>
    </source>
</evidence>
<comment type="catalytic activity">
    <reaction evidence="11">
        <text>a very-long-chain acyl-CoA + malonyl-CoA + H(+) = a very-long-chain 3-oxoacyl-CoA + CO2 + CoA</text>
        <dbReference type="Rhea" id="RHEA:32727"/>
        <dbReference type="ChEBI" id="CHEBI:15378"/>
        <dbReference type="ChEBI" id="CHEBI:16526"/>
        <dbReference type="ChEBI" id="CHEBI:57287"/>
        <dbReference type="ChEBI" id="CHEBI:57384"/>
        <dbReference type="ChEBI" id="CHEBI:90725"/>
        <dbReference type="ChEBI" id="CHEBI:90736"/>
        <dbReference type="EC" id="2.3.1.199"/>
    </reaction>
</comment>
<keyword evidence="7 12" id="KW-1133">Transmembrane helix</keyword>
<dbReference type="PANTHER" id="PTHR11157:SF134">
    <property type="entry name" value="ELONGATION OF FATTY ACIDS PROTEIN 1-RELATED"/>
    <property type="match status" value="1"/>
</dbReference>
<dbReference type="GO" id="GO:0034625">
    <property type="term" value="P:fatty acid elongation, monounsaturated fatty acid"/>
    <property type="evidence" value="ECO:0007669"/>
    <property type="project" value="TreeGrafter"/>
</dbReference>
<comment type="subcellular location">
    <subcellularLocation>
        <location evidence="1">Membrane</location>
        <topology evidence="1">Multi-pass membrane protein</topology>
    </subcellularLocation>
</comment>
<name>A0A0C9U2B3_SPHS4</name>
<dbReference type="PROSITE" id="PS01188">
    <property type="entry name" value="ELO"/>
    <property type="match status" value="1"/>
</dbReference>
<feature type="transmembrane region" description="Helical" evidence="12">
    <location>
        <begin position="71"/>
        <end position="93"/>
    </location>
</feature>
<dbReference type="Pfam" id="PF01151">
    <property type="entry name" value="ELO"/>
    <property type="match status" value="1"/>
</dbReference>
<dbReference type="GO" id="GO:0042761">
    <property type="term" value="P:very long-chain fatty acid biosynthetic process"/>
    <property type="evidence" value="ECO:0007669"/>
    <property type="project" value="TreeGrafter"/>
</dbReference>
<keyword evidence="9 12" id="KW-0472">Membrane</keyword>
<dbReference type="GO" id="GO:0009922">
    <property type="term" value="F:fatty acid elongase activity"/>
    <property type="evidence" value="ECO:0007669"/>
    <property type="project" value="UniProtKB-EC"/>
</dbReference>
<sequence length="298" mass="34314">MSLADLLLRKLPDYHFPDRYIHFRAGQSPFSTWPSAGMAIAVYLALIFGIEKVMLQRKPLKLNTIFQIHNIFLSVVSFVLLVLIAEAIAPVLLERGFFYGMCARESLTPRLEFYYMINYYMKYIELLDTVFMALKKKPLTFLHVFHHSATAILGYSTMIGRPSLSWFPVGLNLSVHVLMYYYYYATACGRKIWWKKYVTKIQIIQFVLDLLFLEAENLTFIFLSSGYIPFAKSYARFLPQKVSCAGAESTAWFGCIITVIYLSLFVSFYKKTYTPKQKLSKENAGISLNEQAKPTKGS</sequence>
<evidence type="ECO:0000256" key="10">
    <source>
        <dbReference type="ARBA" id="ARBA00023160"/>
    </source>
</evidence>
<dbReference type="AlphaFoldDB" id="A0A0C9U2B3"/>
<dbReference type="GO" id="GO:0034626">
    <property type="term" value="P:fatty acid elongation, polyunsaturated fatty acid"/>
    <property type="evidence" value="ECO:0007669"/>
    <property type="project" value="TreeGrafter"/>
</dbReference>
<comment type="similarity">
    <text evidence="2 12">Belongs to the ELO family.</text>
</comment>
<evidence type="ECO:0000313" key="14">
    <source>
        <dbReference type="Proteomes" id="UP000054279"/>
    </source>
</evidence>
<feature type="transmembrane region" description="Helical" evidence="12">
    <location>
        <begin position="206"/>
        <end position="230"/>
    </location>
</feature>
<feature type="transmembrane region" description="Helical" evidence="12">
    <location>
        <begin position="250"/>
        <end position="269"/>
    </location>
</feature>
<dbReference type="GO" id="GO:0019367">
    <property type="term" value="P:fatty acid elongation, saturated fatty acid"/>
    <property type="evidence" value="ECO:0007669"/>
    <property type="project" value="TreeGrafter"/>
</dbReference>
<evidence type="ECO:0000256" key="8">
    <source>
        <dbReference type="ARBA" id="ARBA00023098"/>
    </source>
</evidence>
<keyword evidence="14" id="KW-1185">Reference proteome</keyword>
<keyword evidence="10 12" id="KW-0275">Fatty acid biosynthesis</keyword>
<dbReference type="Proteomes" id="UP000054279">
    <property type="component" value="Unassembled WGS sequence"/>
</dbReference>
<evidence type="ECO:0000256" key="6">
    <source>
        <dbReference type="ARBA" id="ARBA00022832"/>
    </source>
</evidence>
<keyword evidence="5 12" id="KW-0812">Transmembrane</keyword>
<feature type="transmembrane region" description="Helical" evidence="12">
    <location>
        <begin position="166"/>
        <end position="185"/>
    </location>
</feature>
<evidence type="ECO:0000313" key="13">
    <source>
        <dbReference type="EMBL" id="KIJ36903.1"/>
    </source>
</evidence>
<evidence type="ECO:0000256" key="5">
    <source>
        <dbReference type="ARBA" id="ARBA00022692"/>
    </source>
</evidence>